<dbReference type="GO" id="GO:0000724">
    <property type="term" value="P:double-strand break repair via homologous recombination"/>
    <property type="evidence" value="ECO:0007669"/>
    <property type="project" value="InterPro"/>
</dbReference>
<evidence type="ECO:0000259" key="2">
    <source>
        <dbReference type="Pfam" id="PF04784"/>
    </source>
</evidence>
<sequence length="2072" mass="232137">MDECALVTHPFDREEEVSLEELFTSFCNHLTLGQWEMTRVCLRRLFKKRNELKKPVKEIMRAIIDQPHHASCGSQSVPSPVHLSWLCLMEYLDLFTDEGDQIPEPVIKKVEFGLLLYLACPNAPQNVIQDIDDYHSQIVYRDPDLFATGVSDLPSSTLSFLRSLLSDSPQLGQAVIDDLTSKGSGFLKNNQLLQHLYVDVIDEALKELSKDVAQIYSSQPSPMHNEGNIADCIMQGSKLIYQMLSYMKPSSEMLELSSRLDELFKNLINLINGNECCHLDKGTLYACLLGQSTTFLIEKFCRLENQMRFAKEKLGELWSLTSLAEGLGKPNLSAAPNIQVCYTQSFIGKRKKAWNFLFFHALKGNHVLENVVETALMFVKEGDFTSVNQLLSPVEFSRLKPLVLLLSWPYCHTCENAKNLLNALWNPLACQKLAYQVQLVQWCTEKARPLLATAESGSTHHQQASEMFQGLESHSVLHVLHKSVNLACLQEKEVFELLRKRPVFTPLNTEQEKKGNESLQSTDDVAHGEHLEKFSEELQDSKIHPEVQRDIYLYHSYCAIRNFMEAVTYSPEDSNYIGNKEVDSEKSPRQSMNLSASYSESLCDHQPCHAQIRDKLEAGKSHLSQIHPLSYRVEIVEDIFSLLFGTNDDLYEGRMQQIESDDVETMDEETRSLSASNRTGSLESLASSADLAADNIHGPLNSLPQTPDSSQKHKEAVPVTPSETASRRQLFKNENTVSDSCSLKRLQTVVNDREPTLNVSPISAITRTSENDSCSGNVFSSKGSSRVALSDDNDLKCEFVIDDEIVPDMLNTLKECLMDLNSAKFSAIKTGKSESNSSQQHWLHTSVNQSTMEQRISRLGQYINEAQWRFQLVSWKKDVNSYKSKQLQKRLIRKLQEKACLDELNWKAEVAVEEDSDDTLIEGCAGPEDYKGKANRRKIPMHRKTSRASGTEASSLLTKNDSVIARMLSSPDTLIYMCMRKDNYDRAHQVIKMFNMQEKPSAQAAVFAEKYAKKVKHLESLQPKTRRAMTPGLMKPLKPLGALGAVAMAAASGSETVLASSRIDELLATSSLTAILNPNLKPEDWVNGNSTLTKFFNPQFVPTMVYFDLACTVSVSLSTCRALLDMARSRLPEDPSLSSSKTSITLPGITAFLRQVDELLNQEHLCKKPQVPSGAIAMRMEQALDEGDSFIQSVDEIAKPASSHKNLGRELSFKTVERRLTVRVAMLELQEAFNCTKHFSHMKRTDGAAGLNQRYDYIAGLFGHVDALSTVLLTWKSAAPSTVGTNMTMPSNPFVVLKEGIAETLAKPFLEDDAKKLHINLSKVIVYNCCPAVMSQRRLPHKDALWPSSDPIILNTANIWTETVHVAESNGGIVDAQAAHIAVRTPEFQSIARDTSELQALNLDILTSDAAKACFFVNTLNLLIAHASLLQFADSTMYDVQYRDSPITRHASLTRLVDSLSSSGGGGKGDETVPLTALERMAFLKRHSYFIGQLGAVSTFGDGLLLCFPERSRDEVKRKYKLSIAEKRIIFAICDGCVSSPLLQVFDVLEFDVQLAAAVVSYINSRVSLNQQTGQVTLPEILHWYKKDFEIRAVDAVDSPAGNDVSILLQMEPFLHPTTADKLQQMLPTITEITFTPFCWNFGYRFEPAMLERSSSSSGLQRSYSAPDSLHLSVELSTLRRSRRVEKRELFPLNAAAFEYLEEKSELVSALASLVCSLPNKLEDSERDNLDIFRMNELPGSSTAPEFPFQVALTNVAKFPILQRYLVCKLHSIADMLTFSPVESDDDQDGSSFGSYDFIKLDSNLQLLQEGVRQPEISLFSVALASEGSLPLQNAIIKSGDFLLRKGYFQDLLELIGSSDLRGDGMAGPPIDFLLNSAILREGRTRPQTRDKLKTVCKELGIPELKLSHAVHKKPWILIRRIKQQEQLSQLVLGHLSEWNSATCIDLIELCLSRSLKNIAMREDLETNKKTITISQKIAQCARSPQFEQTVISNEQASCSFSDLKRWQGVATASKETPVTVMDFLLSVEQFDLAAEWAEIHDLPKHFHKVREKIKGLYQKMPFSEEDCLRNA</sequence>
<dbReference type="EMBL" id="JARQWQ010000034">
    <property type="protein sequence ID" value="KAK2560882.1"/>
    <property type="molecule type" value="Genomic_DNA"/>
</dbReference>
<dbReference type="GO" id="GO:0005813">
    <property type="term" value="C:centrosome"/>
    <property type="evidence" value="ECO:0007669"/>
    <property type="project" value="TreeGrafter"/>
</dbReference>
<reference evidence="3" key="1">
    <citation type="journal article" date="2023" name="G3 (Bethesda)">
        <title>Whole genome assembly and annotation of the endangered Caribbean coral Acropora cervicornis.</title>
        <authorList>
            <person name="Selwyn J.D."/>
            <person name="Vollmer S.V."/>
        </authorList>
    </citation>
    <scope>NUCLEOTIDE SEQUENCE</scope>
    <source>
        <strain evidence="3">K2</strain>
    </source>
</reference>
<gene>
    <name evidence="3" type="ORF">P5673_015989</name>
</gene>
<dbReference type="Pfam" id="PF04784">
    <property type="entry name" value="DUF547"/>
    <property type="match status" value="1"/>
</dbReference>
<keyword evidence="4" id="KW-1185">Reference proteome</keyword>
<dbReference type="GO" id="GO:0000281">
    <property type="term" value="P:mitotic cytokinesis"/>
    <property type="evidence" value="ECO:0007669"/>
    <property type="project" value="InterPro"/>
</dbReference>
<dbReference type="InterPro" id="IPR028730">
    <property type="entry name" value="ZFYVE26"/>
</dbReference>
<dbReference type="PANTHER" id="PTHR46591:SF1">
    <property type="entry name" value="ZINC FINGER FYVE DOMAIN-CONTAINING PROTEIN 26"/>
    <property type="match status" value="1"/>
</dbReference>
<feature type="compositionally biased region" description="Low complexity" evidence="1">
    <location>
        <begin position="681"/>
        <end position="694"/>
    </location>
</feature>
<protein>
    <submittedName>
        <fullName evidence="3">Zinc finger FYVE domain-containing protein 26</fullName>
    </submittedName>
</protein>
<dbReference type="InterPro" id="IPR006869">
    <property type="entry name" value="DUF547"/>
</dbReference>
<comment type="caution">
    <text evidence="3">The sequence shown here is derived from an EMBL/GenBank/DDBJ whole genome shotgun (WGS) entry which is preliminary data.</text>
</comment>
<dbReference type="GO" id="GO:0030496">
    <property type="term" value="C:midbody"/>
    <property type="evidence" value="ECO:0007669"/>
    <property type="project" value="TreeGrafter"/>
</dbReference>
<dbReference type="PANTHER" id="PTHR46591">
    <property type="entry name" value="ZINC FINGER FYVE DOMAIN-CONTAINING PROTEIN 26"/>
    <property type="match status" value="1"/>
</dbReference>
<accession>A0AAD9V4J7</accession>
<dbReference type="GO" id="GO:0032266">
    <property type="term" value="F:phosphatidylinositol-3-phosphate binding"/>
    <property type="evidence" value="ECO:0007669"/>
    <property type="project" value="InterPro"/>
</dbReference>
<dbReference type="GO" id="GO:0032465">
    <property type="term" value="P:regulation of cytokinesis"/>
    <property type="evidence" value="ECO:0007669"/>
    <property type="project" value="TreeGrafter"/>
</dbReference>
<name>A0AAD9V4J7_ACRCE</name>
<reference evidence="3" key="2">
    <citation type="journal article" date="2023" name="Science">
        <title>Genomic signatures of disease resistance in endangered staghorn corals.</title>
        <authorList>
            <person name="Vollmer S.V."/>
            <person name="Selwyn J.D."/>
            <person name="Despard B.A."/>
            <person name="Roesel C.L."/>
        </authorList>
    </citation>
    <scope>NUCLEOTIDE SEQUENCE</scope>
    <source>
        <strain evidence="3">K2</strain>
    </source>
</reference>
<proteinExistence type="predicted"/>
<feature type="region of interest" description="Disordered" evidence="1">
    <location>
        <begin position="658"/>
        <end position="728"/>
    </location>
</feature>
<evidence type="ECO:0000313" key="3">
    <source>
        <dbReference type="EMBL" id="KAK2560882.1"/>
    </source>
</evidence>
<evidence type="ECO:0000256" key="1">
    <source>
        <dbReference type="SAM" id="MobiDB-lite"/>
    </source>
</evidence>
<evidence type="ECO:0000313" key="4">
    <source>
        <dbReference type="Proteomes" id="UP001249851"/>
    </source>
</evidence>
<dbReference type="Proteomes" id="UP001249851">
    <property type="component" value="Unassembled WGS sequence"/>
</dbReference>
<organism evidence="3 4">
    <name type="scientific">Acropora cervicornis</name>
    <name type="common">Staghorn coral</name>
    <dbReference type="NCBI Taxonomy" id="6130"/>
    <lineage>
        <taxon>Eukaryota</taxon>
        <taxon>Metazoa</taxon>
        <taxon>Cnidaria</taxon>
        <taxon>Anthozoa</taxon>
        <taxon>Hexacorallia</taxon>
        <taxon>Scleractinia</taxon>
        <taxon>Astrocoeniina</taxon>
        <taxon>Acroporidae</taxon>
        <taxon>Acropora</taxon>
    </lineage>
</organism>
<dbReference type="GO" id="GO:0005765">
    <property type="term" value="C:lysosomal membrane"/>
    <property type="evidence" value="ECO:0007669"/>
    <property type="project" value="TreeGrafter"/>
</dbReference>
<feature type="domain" description="DUF547" evidence="2">
    <location>
        <begin position="1408"/>
        <end position="1563"/>
    </location>
</feature>